<dbReference type="OrthoDB" id="3505248at2759"/>
<dbReference type="EMBL" id="CP063410">
    <property type="protein sequence ID" value="QSZ36056.1"/>
    <property type="molecule type" value="Genomic_DNA"/>
</dbReference>
<reference evidence="2" key="1">
    <citation type="submission" date="2020-10" db="EMBL/GenBank/DDBJ databases">
        <title>Genome Sequence of Monilinia vaccinii-corymbosi Sheds Light on Mummy Berry Disease Infection of Blueberry and Mating Type.</title>
        <authorList>
            <person name="Yow A.G."/>
            <person name="Zhang Y."/>
            <person name="Bansal K."/>
            <person name="Eacker S.M."/>
            <person name="Sullivan S."/>
            <person name="Liachko I."/>
            <person name="Cubeta M.A."/>
            <person name="Rollins J.A."/>
            <person name="Ashrafi H."/>
        </authorList>
    </citation>
    <scope>NUCLEOTIDE SEQUENCE</scope>
    <source>
        <strain evidence="2">RL-1</strain>
    </source>
</reference>
<keyword evidence="3" id="KW-1185">Reference proteome</keyword>
<accession>A0A8A3PMI2</accession>
<feature type="region of interest" description="Disordered" evidence="1">
    <location>
        <begin position="1"/>
        <end position="22"/>
    </location>
</feature>
<dbReference type="Proteomes" id="UP000672032">
    <property type="component" value="Chromosome 6"/>
</dbReference>
<evidence type="ECO:0000256" key="1">
    <source>
        <dbReference type="SAM" id="MobiDB-lite"/>
    </source>
</evidence>
<organism evidence="2 3">
    <name type="scientific">Monilinia vaccinii-corymbosi</name>
    <dbReference type="NCBI Taxonomy" id="61207"/>
    <lineage>
        <taxon>Eukaryota</taxon>
        <taxon>Fungi</taxon>
        <taxon>Dikarya</taxon>
        <taxon>Ascomycota</taxon>
        <taxon>Pezizomycotina</taxon>
        <taxon>Leotiomycetes</taxon>
        <taxon>Helotiales</taxon>
        <taxon>Sclerotiniaceae</taxon>
        <taxon>Monilinia</taxon>
    </lineage>
</organism>
<sequence>MPSPELQHPKHMPTHDSYDGSTPFQEPIRKLELSNKTEPFIQLRKVQHTFIDASCLRTYKGLYHLGSPMLYGNNCFAFEIITEDYVVSSNRFPPWCRCATEKWPQEINDGISQVQNTVPEVELKEWVWKDPFLHFLYIIHPRNAALLKRLRFVGTWRAYVSSYEVQTLEMYTPFIDKLCPNLKTLFLNIDPHRGYLNHFSNLTTDRLLERLLTKFLEEHVWNLKSLKTLILPNTDVDTMGMYKPMGFPLAVETMQWFSDREAKRRTCG</sequence>
<gene>
    <name evidence="2" type="ORF">DSL72_007180</name>
</gene>
<evidence type="ECO:0000313" key="2">
    <source>
        <dbReference type="EMBL" id="QSZ36056.1"/>
    </source>
</evidence>
<evidence type="ECO:0000313" key="3">
    <source>
        <dbReference type="Proteomes" id="UP000672032"/>
    </source>
</evidence>
<dbReference type="AlphaFoldDB" id="A0A8A3PMI2"/>
<protein>
    <submittedName>
        <fullName evidence="2">Uncharacterized protein</fullName>
    </submittedName>
</protein>
<name>A0A8A3PMI2_9HELO</name>
<proteinExistence type="predicted"/>